<dbReference type="Pfam" id="PF10824">
    <property type="entry name" value="T7SS_ESX_EspC"/>
    <property type="match status" value="1"/>
</dbReference>
<organism evidence="2 3">
    <name type="scientific">Nocardia alba</name>
    <dbReference type="NCBI Taxonomy" id="225051"/>
    <lineage>
        <taxon>Bacteria</taxon>
        <taxon>Bacillati</taxon>
        <taxon>Actinomycetota</taxon>
        <taxon>Actinomycetes</taxon>
        <taxon>Mycobacteriales</taxon>
        <taxon>Nocardiaceae</taxon>
        <taxon>Nocardia</taxon>
    </lineage>
</organism>
<comment type="caution">
    <text evidence="2">The sequence shown here is derived from an EMBL/GenBank/DDBJ whole genome shotgun (WGS) entry which is preliminary data.</text>
</comment>
<dbReference type="STRING" id="1210063.GCA_001612665_01462"/>
<accession>A0A4R1FR30</accession>
<evidence type="ECO:0000313" key="2">
    <source>
        <dbReference type="EMBL" id="TCJ97756.1"/>
    </source>
</evidence>
<feature type="region of interest" description="Disordered" evidence="1">
    <location>
        <begin position="84"/>
        <end position="105"/>
    </location>
</feature>
<dbReference type="RefSeq" id="WP_067447653.1">
    <property type="nucleotide sequence ID" value="NZ_SMFR01000002.1"/>
</dbReference>
<name>A0A4R1FR30_9NOCA</name>
<dbReference type="AlphaFoldDB" id="A0A4R1FR30"/>
<protein>
    <submittedName>
        <fullName evidence="2">Excreted virulence factor EspC (Type VII ESX diderm)</fullName>
    </submittedName>
</protein>
<evidence type="ECO:0000256" key="1">
    <source>
        <dbReference type="SAM" id="MobiDB-lite"/>
    </source>
</evidence>
<sequence>MNVVHVEPQTFRQYGELSEASAVAIAAAGVADQVAVIAAAVPVFGLIGQEFLTSFAFAQANHFTAVIDLAQTLAATGHTAHAAADAYETSERHSAESFTPLGRAK</sequence>
<proteinExistence type="predicted"/>
<keyword evidence="3" id="KW-1185">Reference proteome</keyword>
<evidence type="ECO:0000313" key="3">
    <source>
        <dbReference type="Proteomes" id="UP000294856"/>
    </source>
</evidence>
<dbReference type="EMBL" id="SMFR01000002">
    <property type="protein sequence ID" value="TCJ97756.1"/>
    <property type="molecule type" value="Genomic_DNA"/>
</dbReference>
<dbReference type="GO" id="GO:0009306">
    <property type="term" value="P:protein secretion"/>
    <property type="evidence" value="ECO:0007669"/>
    <property type="project" value="InterPro"/>
</dbReference>
<reference evidence="2 3" key="1">
    <citation type="submission" date="2019-03" db="EMBL/GenBank/DDBJ databases">
        <title>Genomic Encyclopedia of Type Strains, Phase IV (KMG-IV): sequencing the most valuable type-strain genomes for metagenomic binning, comparative biology and taxonomic classification.</title>
        <authorList>
            <person name="Goeker M."/>
        </authorList>
    </citation>
    <scope>NUCLEOTIDE SEQUENCE [LARGE SCALE GENOMIC DNA]</scope>
    <source>
        <strain evidence="2 3">DSM 44684</strain>
    </source>
</reference>
<dbReference type="InterPro" id="IPR022536">
    <property type="entry name" value="EspC"/>
</dbReference>
<gene>
    <name evidence="2" type="ORF">DFR71_3805</name>
</gene>
<dbReference type="Proteomes" id="UP000294856">
    <property type="component" value="Unassembled WGS sequence"/>
</dbReference>